<dbReference type="Gene3D" id="3.20.20.70">
    <property type="entry name" value="Aldolase class I"/>
    <property type="match status" value="1"/>
</dbReference>
<feature type="region of interest" description="Disordered" evidence="1">
    <location>
        <begin position="1"/>
        <end position="68"/>
    </location>
</feature>
<keyword evidence="3" id="KW-1185">Reference proteome</keyword>
<feature type="compositionally biased region" description="Low complexity" evidence="1">
    <location>
        <begin position="53"/>
        <end position="64"/>
    </location>
</feature>
<evidence type="ECO:0000256" key="1">
    <source>
        <dbReference type="SAM" id="MobiDB-lite"/>
    </source>
</evidence>
<comment type="caution">
    <text evidence="2">The sequence shown here is derived from an EMBL/GenBank/DDBJ whole genome shotgun (WGS) entry which is preliminary data.</text>
</comment>
<name>A0ABT1URY3_9ACTN</name>
<dbReference type="Proteomes" id="UP001204746">
    <property type="component" value="Unassembled WGS sequence"/>
</dbReference>
<dbReference type="SUPFAM" id="SSF51395">
    <property type="entry name" value="FMN-linked oxidoreductases"/>
    <property type="match status" value="1"/>
</dbReference>
<gene>
    <name evidence="2" type="ORF">NP777_06415</name>
</gene>
<dbReference type="EMBL" id="JANIAA010000002">
    <property type="protein sequence ID" value="MCQ8187886.1"/>
    <property type="molecule type" value="Genomic_DNA"/>
</dbReference>
<feature type="compositionally biased region" description="Polar residues" evidence="1">
    <location>
        <begin position="1"/>
        <end position="17"/>
    </location>
</feature>
<evidence type="ECO:0000313" key="2">
    <source>
        <dbReference type="EMBL" id="MCQ8187886.1"/>
    </source>
</evidence>
<proteinExistence type="predicted"/>
<reference evidence="2 3" key="1">
    <citation type="submission" date="2022-07" db="EMBL/GenBank/DDBJ databases">
        <authorList>
            <person name="Phongsopitanun W."/>
            <person name="Tanasupawat S."/>
        </authorList>
    </citation>
    <scope>NUCLEOTIDE SEQUENCE [LARGE SCALE GENOMIC DNA]</scope>
    <source>
        <strain evidence="2 3">RCU-064</strain>
    </source>
</reference>
<organism evidence="2 3">
    <name type="scientific">Streptomyces rugosispiralis</name>
    <dbReference type="NCBI Taxonomy" id="2967341"/>
    <lineage>
        <taxon>Bacteria</taxon>
        <taxon>Bacillati</taxon>
        <taxon>Actinomycetota</taxon>
        <taxon>Actinomycetes</taxon>
        <taxon>Kitasatosporales</taxon>
        <taxon>Streptomycetaceae</taxon>
        <taxon>Streptomyces</taxon>
    </lineage>
</organism>
<sequence length="78" mass="7939">MEPTVASFSSSPGNANGRTDRYGGSVAGRVRFPLDLVEPSPCASDPSGSHRGSPLAAPRSASPSGIKIMLKRRGLSAG</sequence>
<evidence type="ECO:0000313" key="3">
    <source>
        <dbReference type="Proteomes" id="UP001204746"/>
    </source>
</evidence>
<accession>A0ABT1URY3</accession>
<dbReference type="InterPro" id="IPR013785">
    <property type="entry name" value="Aldolase_TIM"/>
</dbReference>
<protein>
    <submittedName>
        <fullName evidence="2">Uncharacterized protein</fullName>
    </submittedName>
</protein>